<dbReference type="InterPro" id="IPR015421">
    <property type="entry name" value="PyrdxlP-dep_Trfase_major"/>
</dbReference>
<dbReference type="STRING" id="760192.Halhy_2353"/>
<protein>
    <submittedName>
        <fullName evidence="7">Transcriptional regulator, GntR family with aminotransferase domain</fullName>
    </submittedName>
</protein>
<dbReference type="InterPro" id="IPR036388">
    <property type="entry name" value="WH-like_DNA-bd_sf"/>
</dbReference>
<dbReference type="SMART" id="SM00345">
    <property type="entry name" value="HTH_GNTR"/>
    <property type="match status" value="1"/>
</dbReference>
<dbReference type="PANTHER" id="PTHR46577">
    <property type="entry name" value="HTH-TYPE TRANSCRIPTIONAL REGULATORY PROTEIN GABR"/>
    <property type="match status" value="1"/>
</dbReference>
<proteinExistence type="inferred from homology"/>
<feature type="domain" description="HTH gntR-type" evidence="6">
    <location>
        <begin position="16"/>
        <end position="84"/>
    </location>
</feature>
<dbReference type="GO" id="GO:0030170">
    <property type="term" value="F:pyridoxal phosphate binding"/>
    <property type="evidence" value="ECO:0007669"/>
    <property type="project" value="InterPro"/>
</dbReference>
<gene>
    <name evidence="7" type="ordered locus">Halhy_2353</name>
</gene>
<dbReference type="InterPro" id="IPR015424">
    <property type="entry name" value="PyrdxlP-dep_Trfase"/>
</dbReference>
<dbReference type="GO" id="GO:0008483">
    <property type="term" value="F:transaminase activity"/>
    <property type="evidence" value="ECO:0007669"/>
    <property type="project" value="UniProtKB-KW"/>
</dbReference>
<keyword evidence="5" id="KW-0804">Transcription</keyword>
<dbReference type="SUPFAM" id="SSF53383">
    <property type="entry name" value="PLP-dependent transferases"/>
    <property type="match status" value="1"/>
</dbReference>
<dbReference type="Proteomes" id="UP000008461">
    <property type="component" value="Chromosome"/>
</dbReference>
<dbReference type="CDD" id="cd07377">
    <property type="entry name" value="WHTH_GntR"/>
    <property type="match status" value="1"/>
</dbReference>
<accession>F4KVA3</accession>
<dbReference type="Gene3D" id="3.40.640.10">
    <property type="entry name" value="Type I PLP-dependent aspartate aminotransferase-like (Major domain)"/>
    <property type="match status" value="1"/>
</dbReference>
<evidence type="ECO:0000256" key="3">
    <source>
        <dbReference type="ARBA" id="ARBA00023015"/>
    </source>
</evidence>
<name>F4KVA3_HALH1</name>
<dbReference type="Gene3D" id="1.10.10.10">
    <property type="entry name" value="Winged helix-like DNA-binding domain superfamily/Winged helix DNA-binding domain"/>
    <property type="match status" value="1"/>
</dbReference>
<keyword evidence="4" id="KW-0238">DNA-binding</keyword>
<dbReference type="InterPro" id="IPR004839">
    <property type="entry name" value="Aminotransferase_I/II_large"/>
</dbReference>
<keyword evidence="7" id="KW-0032">Aminotransferase</keyword>
<evidence type="ECO:0000313" key="7">
    <source>
        <dbReference type="EMBL" id="AEE50229.1"/>
    </source>
</evidence>
<evidence type="ECO:0000256" key="2">
    <source>
        <dbReference type="ARBA" id="ARBA00022898"/>
    </source>
</evidence>
<dbReference type="OrthoDB" id="594134at2"/>
<comment type="similarity">
    <text evidence="1">In the C-terminal section; belongs to the class-I pyridoxal-phosphate-dependent aminotransferase family.</text>
</comment>
<dbReference type="GO" id="GO:0003677">
    <property type="term" value="F:DNA binding"/>
    <property type="evidence" value="ECO:0007669"/>
    <property type="project" value="UniProtKB-KW"/>
</dbReference>
<reference evidence="7 8" key="1">
    <citation type="journal article" date="2011" name="Stand. Genomic Sci.">
        <title>Complete genome sequence of Haliscomenobacter hydrossis type strain (O).</title>
        <authorList>
            <consortium name="US DOE Joint Genome Institute (JGI-PGF)"/>
            <person name="Daligault H."/>
            <person name="Lapidus A."/>
            <person name="Zeytun A."/>
            <person name="Nolan M."/>
            <person name="Lucas S."/>
            <person name="Del Rio T.G."/>
            <person name="Tice H."/>
            <person name="Cheng J.F."/>
            <person name="Tapia R."/>
            <person name="Han C."/>
            <person name="Goodwin L."/>
            <person name="Pitluck S."/>
            <person name="Liolios K."/>
            <person name="Pagani I."/>
            <person name="Ivanova N."/>
            <person name="Huntemann M."/>
            <person name="Mavromatis K."/>
            <person name="Mikhailova N."/>
            <person name="Pati A."/>
            <person name="Chen A."/>
            <person name="Palaniappan K."/>
            <person name="Land M."/>
            <person name="Hauser L."/>
            <person name="Brambilla E.M."/>
            <person name="Rohde M."/>
            <person name="Verbarg S."/>
            <person name="Goker M."/>
            <person name="Bristow J."/>
            <person name="Eisen J.A."/>
            <person name="Markowitz V."/>
            <person name="Hugenholtz P."/>
            <person name="Kyrpides N.C."/>
            <person name="Klenk H.P."/>
            <person name="Woyke T."/>
        </authorList>
    </citation>
    <scope>NUCLEOTIDE SEQUENCE [LARGE SCALE GENOMIC DNA]</scope>
    <source>
        <strain evidence="8">ATCC 27775 / DSM 1100 / LMG 10767 / O</strain>
    </source>
</reference>
<reference key="2">
    <citation type="submission" date="2011-04" db="EMBL/GenBank/DDBJ databases">
        <title>Complete sequence of chromosome of Haliscomenobacter hydrossis DSM 1100.</title>
        <authorList>
            <consortium name="US DOE Joint Genome Institute (JGI-PGF)"/>
            <person name="Lucas S."/>
            <person name="Han J."/>
            <person name="Lapidus A."/>
            <person name="Bruce D."/>
            <person name="Goodwin L."/>
            <person name="Pitluck S."/>
            <person name="Peters L."/>
            <person name="Kyrpides N."/>
            <person name="Mavromatis K."/>
            <person name="Ivanova N."/>
            <person name="Ovchinnikova G."/>
            <person name="Pagani I."/>
            <person name="Daligault H."/>
            <person name="Detter J.C."/>
            <person name="Han C."/>
            <person name="Land M."/>
            <person name="Hauser L."/>
            <person name="Markowitz V."/>
            <person name="Cheng J.-F."/>
            <person name="Hugenholtz P."/>
            <person name="Woyke T."/>
            <person name="Wu D."/>
            <person name="Verbarg S."/>
            <person name="Frueling A."/>
            <person name="Brambilla E."/>
            <person name="Klenk H.-P."/>
            <person name="Eisen J.A."/>
        </authorList>
    </citation>
    <scope>NUCLEOTIDE SEQUENCE</scope>
    <source>
        <strain>DSM 1100</strain>
    </source>
</reference>
<keyword evidence="2" id="KW-0663">Pyridoxal phosphate</keyword>
<dbReference type="Pfam" id="PF00392">
    <property type="entry name" value="GntR"/>
    <property type="match status" value="1"/>
</dbReference>
<dbReference type="KEGG" id="hhy:Halhy_2353"/>
<dbReference type="Pfam" id="PF00155">
    <property type="entry name" value="Aminotran_1_2"/>
    <property type="match status" value="1"/>
</dbReference>
<evidence type="ECO:0000256" key="4">
    <source>
        <dbReference type="ARBA" id="ARBA00023125"/>
    </source>
</evidence>
<dbReference type="InterPro" id="IPR000524">
    <property type="entry name" value="Tscrpt_reg_HTH_GntR"/>
</dbReference>
<dbReference type="CDD" id="cd00609">
    <property type="entry name" value="AAT_like"/>
    <property type="match status" value="1"/>
</dbReference>
<dbReference type="InterPro" id="IPR036390">
    <property type="entry name" value="WH_DNA-bd_sf"/>
</dbReference>
<evidence type="ECO:0000259" key="6">
    <source>
        <dbReference type="PROSITE" id="PS50949"/>
    </source>
</evidence>
<evidence type="ECO:0000256" key="5">
    <source>
        <dbReference type="ARBA" id="ARBA00023163"/>
    </source>
</evidence>
<dbReference type="GO" id="GO:0003700">
    <property type="term" value="F:DNA-binding transcription factor activity"/>
    <property type="evidence" value="ECO:0007669"/>
    <property type="project" value="InterPro"/>
</dbReference>
<keyword evidence="3" id="KW-0805">Transcription regulation</keyword>
<dbReference type="SUPFAM" id="SSF46785">
    <property type="entry name" value="Winged helix' DNA-binding domain"/>
    <property type="match status" value="1"/>
</dbReference>
<dbReference type="EMBL" id="CP002691">
    <property type="protein sequence ID" value="AEE50229.1"/>
    <property type="molecule type" value="Genomic_DNA"/>
</dbReference>
<dbReference type="AlphaFoldDB" id="F4KVA3"/>
<evidence type="ECO:0000313" key="8">
    <source>
        <dbReference type="Proteomes" id="UP000008461"/>
    </source>
</evidence>
<dbReference type="HOGENOM" id="CLU_017584_0_1_10"/>
<dbReference type="PROSITE" id="PS50949">
    <property type="entry name" value="HTH_GNTR"/>
    <property type="match status" value="1"/>
</dbReference>
<organism evidence="7 8">
    <name type="scientific">Haliscomenobacter hydrossis (strain ATCC 27775 / DSM 1100 / LMG 10767 / O)</name>
    <dbReference type="NCBI Taxonomy" id="760192"/>
    <lineage>
        <taxon>Bacteria</taxon>
        <taxon>Pseudomonadati</taxon>
        <taxon>Bacteroidota</taxon>
        <taxon>Saprospiria</taxon>
        <taxon>Saprospirales</taxon>
        <taxon>Haliscomenobacteraceae</taxon>
        <taxon>Haliscomenobacter</taxon>
    </lineage>
</organism>
<keyword evidence="8" id="KW-1185">Reference proteome</keyword>
<dbReference type="eggNOG" id="COG1167">
    <property type="taxonomic scope" value="Bacteria"/>
</dbReference>
<dbReference type="PANTHER" id="PTHR46577:SF1">
    <property type="entry name" value="HTH-TYPE TRANSCRIPTIONAL REGULATORY PROTEIN GABR"/>
    <property type="match status" value="1"/>
</dbReference>
<keyword evidence="7" id="KW-0808">Transferase</keyword>
<evidence type="ECO:0000256" key="1">
    <source>
        <dbReference type="ARBA" id="ARBA00005384"/>
    </source>
</evidence>
<dbReference type="InterPro" id="IPR051446">
    <property type="entry name" value="HTH_trans_reg/aminotransferase"/>
</dbReference>
<dbReference type="RefSeq" id="WP_013764778.1">
    <property type="nucleotide sequence ID" value="NC_015510.1"/>
</dbReference>
<sequence length="485" mass="53944">MLPFATLIAVDKTVKTPIFLQISSALTENIRKGTIPVGAQLPGSRALALALGLHRQTVVAAYDELLAQGWLETRAAKGTFVSQKLPEIRPQSLQAQHLPKANPRAEAGFTFHTDANLQRPVLRGSNTLAFDDGFPDVRIAPWDELNRAFRSILRQGYRKNLFFYGDTYGELSLRNQMATYLRETRGLPIGVENVLITRGSTMAIYLAAQVVLQPQDVVVVGEISFGSASLIFQKTGANLLSVPVDAEGIDVDAIEKLCQQQVVRLVYVTPHHYYPTTVTMPAERRLRLLQLAQQYHFCILEDDYDYDFHYDCNPILPLAGADAGGNVLYVGSLCKAFSPALRIGYIVGPSEVIESMALFRRIVDRQGDNLLEAAVATLFRDGEMKRHLKKAQKTYHRRRDVFCELLKQEMGEVIEFKRPTGGMAVWANFDPDLPLRELALKARAKGLYIPDGSSYSSHLNATRLGFASATEAEMEAGMRILRACL</sequence>